<evidence type="ECO:0000256" key="2">
    <source>
        <dbReference type="ARBA" id="ARBA00022448"/>
    </source>
</evidence>
<keyword evidence="2" id="KW-0813">Transport</keyword>
<gene>
    <name evidence="8" type="ORF">FHX37_3594</name>
</gene>
<dbReference type="PANTHER" id="PTHR36923">
    <property type="entry name" value="FERREDOXIN"/>
    <property type="match status" value="1"/>
</dbReference>
<evidence type="ECO:0000256" key="1">
    <source>
        <dbReference type="ARBA" id="ARBA00001927"/>
    </source>
</evidence>
<dbReference type="Pfam" id="PF13370">
    <property type="entry name" value="Fer4_13"/>
    <property type="match status" value="1"/>
</dbReference>
<dbReference type="Gene3D" id="3.30.70.20">
    <property type="match status" value="1"/>
</dbReference>
<evidence type="ECO:0000256" key="4">
    <source>
        <dbReference type="ARBA" id="ARBA00022982"/>
    </source>
</evidence>
<keyword evidence="5" id="KW-0408">Iron</keyword>
<evidence type="ECO:0000256" key="6">
    <source>
        <dbReference type="ARBA" id="ARBA00023014"/>
    </source>
</evidence>
<evidence type="ECO:0000256" key="7">
    <source>
        <dbReference type="ARBA" id="ARBA00023291"/>
    </source>
</evidence>
<keyword evidence="7" id="KW-0003">3Fe-4S</keyword>
<keyword evidence="3" id="KW-0479">Metal-binding</keyword>
<evidence type="ECO:0000256" key="3">
    <source>
        <dbReference type="ARBA" id="ARBA00022723"/>
    </source>
</evidence>
<accession>A0A543NNY5</accession>
<dbReference type="InterPro" id="IPR051269">
    <property type="entry name" value="Fe-S_cluster_ET"/>
</dbReference>
<comment type="cofactor">
    <cofactor evidence="1">
        <name>[3Fe-4S] cluster</name>
        <dbReference type="ChEBI" id="CHEBI:21137"/>
    </cofactor>
</comment>
<dbReference type="Proteomes" id="UP000317422">
    <property type="component" value="Unassembled WGS sequence"/>
</dbReference>
<dbReference type="PANTHER" id="PTHR36923:SF3">
    <property type="entry name" value="FERREDOXIN"/>
    <property type="match status" value="1"/>
</dbReference>
<sequence length="77" mass="8378">MVTAMRVVADRERCCSAGRCVDTAADLFDQEEEDGRVVVLADRVPAGREEDAREAVELCPSRALRVEDDAADPGEGR</sequence>
<keyword evidence="4" id="KW-0249">Electron transport</keyword>
<evidence type="ECO:0000313" key="8">
    <source>
        <dbReference type="EMBL" id="TQN33568.1"/>
    </source>
</evidence>
<dbReference type="EMBL" id="VFQC01000001">
    <property type="protein sequence ID" value="TQN33568.1"/>
    <property type="molecule type" value="Genomic_DNA"/>
</dbReference>
<evidence type="ECO:0000313" key="9">
    <source>
        <dbReference type="Proteomes" id="UP000317422"/>
    </source>
</evidence>
<name>A0A543NNY5_9ACTN</name>
<proteinExistence type="predicted"/>
<keyword evidence="6" id="KW-0411">Iron-sulfur</keyword>
<reference evidence="8 9" key="1">
    <citation type="submission" date="2019-06" db="EMBL/GenBank/DDBJ databases">
        <title>Sequencing the genomes of 1000 actinobacteria strains.</title>
        <authorList>
            <person name="Klenk H.-P."/>
        </authorList>
    </citation>
    <scope>NUCLEOTIDE SEQUENCE [LARGE SCALE GENOMIC DNA]</scope>
    <source>
        <strain evidence="8 9">DSM 45015</strain>
    </source>
</reference>
<dbReference type="GO" id="GO:0051538">
    <property type="term" value="F:3 iron, 4 sulfur cluster binding"/>
    <property type="evidence" value="ECO:0007669"/>
    <property type="project" value="UniProtKB-KW"/>
</dbReference>
<comment type="caution">
    <text evidence="8">The sequence shown here is derived from an EMBL/GenBank/DDBJ whole genome shotgun (WGS) entry which is preliminary data.</text>
</comment>
<organism evidence="8 9">
    <name type="scientific">Haloactinospora alba</name>
    <dbReference type="NCBI Taxonomy" id="405555"/>
    <lineage>
        <taxon>Bacteria</taxon>
        <taxon>Bacillati</taxon>
        <taxon>Actinomycetota</taxon>
        <taxon>Actinomycetes</taxon>
        <taxon>Streptosporangiales</taxon>
        <taxon>Nocardiopsidaceae</taxon>
        <taxon>Haloactinospora</taxon>
    </lineage>
</organism>
<dbReference type="SUPFAM" id="SSF54862">
    <property type="entry name" value="4Fe-4S ferredoxins"/>
    <property type="match status" value="1"/>
</dbReference>
<protein>
    <submittedName>
        <fullName evidence="8">Ferredoxin</fullName>
    </submittedName>
</protein>
<dbReference type="AlphaFoldDB" id="A0A543NNY5"/>
<dbReference type="GO" id="GO:0046872">
    <property type="term" value="F:metal ion binding"/>
    <property type="evidence" value="ECO:0007669"/>
    <property type="project" value="UniProtKB-KW"/>
</dbReference>
<evidence type="ECO:0000256" key="5">
    <source>
        <dbReference type="ARBA" id="ARBA00023004"/>
    </source>
</evidence>
<keyword evidence="9" id="KW-1185">Reference proteome</keyword>